<reference evidence="10" key="1">
    <citation type="submission" date="2022-07" db="EMBL/GenBank/DDBJ databases">
        <authorList>
            <person name="Macas J."/>
            <person name="Novak P."/>
            <person name="Neumann P."/>
        </authorList>
    </citation>
    <scope>NUCLEOTIDE SEQUENCE</scope>
</reference>
<feature type="transmembrane region" description="Helical" evidence="8">
    <location>
        <begin position="162"/>
        <end position="182"/>
    </location>
</feature>
<evidence type="ECO:0000313" key="11">
    <source>
        <dbReference type="Proteomes" id="UP001152523"/>
    </source>
</evidence>
<evidence type="ECO:0000256" key="5">
    <source>
        <dbReference type="ARBA" id="ARBA00023136"/>
    </source>
</evidence>
<evidence type="ECO:0000256" key="6">
    <source>
        <dbReference type="RuleBase" id="RU003945"/>
    </source>
</evidence>
<feature type="compositionally biased region" description="Polar residues" evidence="7">
    <location>
        <begin position="414"/>
        <end position="426"/>
    </location>
</feature>
<feature type="transmembrane region" description="Helical" evidence="8">
    <location>
        <begin position="281"/>
        <end position="300"/>
    </location>
</feature>
<comment type="subcellular location">
    <subcellularLocation>
        <location evidence="1 6">Membrane</location>
        <topology evidence="1 6">Multi-pass membrane protein</topology>
    </subcellularLocation>
</comment>
<protein>
    <recommendedName>
        <fullName evidence="9">Membrane insertase YidC/Oxa/ALB C-terminal domain-containing protein</fullName>
    </recommendedName>
</protein>
<dbReference type="GO" id="GO:0032979">
    <property type="term" value="P:protein insertion into mitochondrial inner membrane from matrix"/>
    <property type="evidence" value="ECO:0007669"/>
    <property type="project" value="TreeGrafter"/>
</dbReference>
<comment type="similarity">
    <text evidence="6">Belongs to the OXA1/ALB3/YidC family.</text>
</comment>
<evidence type="ECO:0000256" key="7">
    <source>
        <dbReference type="SAM" id="MobiDB-lite"/>
    </source>
</evidence>
<evidence type="ECO:0000256" key="2">
    <source>
        <dbReference type="ARBA" id="ARBA00010583"/>
    </source>
</evidence>
<proteinExistence type="inferred from homology"/>
<name>A0AAV0CZX8_9ASTE</name>
<evidence type="ECO:0000256" key="4">
    <source>
        <dbReference type="ARBA" id="ARBA00022989"/>
    </source>
</evidence>
<keyword evidence="3 6" id="KW-0812">Transmembrane</keyword>
<keyword evidence="4 8" id="KW-1133">Transmembrane helix</keyword>
<feature type="transmembrane region" description="Helical" evidence="8">
    <location>
        <begin position="320"/>
        <end position="341"/>
    </location>
</feature>
<dbReference type="PANTHER" id="PTHR12428:SF34">
    <property type="entry name" value="MITOCHONDRIAL INNER MEMBRANE PROTEIN OXA1-LIKE"/>
    <property type="match status" value="1"/>
</dbReference>
<dbReference type="NCBIfam" id="TIGR03592">
    <property type="entry name" value="yidC_oxa1_cterm"/>
    <property type="match status" value="1"/>
</dbReference>
<evidence type="ECO:0000259" key="9">
    <source>
        <dbReference type="Pfam" id="PF02096"/>
    </source>
</evidence>
<gene>
    <name evidence="10" type="ORF">CEPIT_LOCUS10963</name>
</gene>
<dbReference type="CDD" id="cd20069">
    <property type="entry name" value="5TM_Oxa1-like"/>
    <property type="match status" value="1"/>
</dbReference>
<feature type="region of interest" description="Disordered" evidence="7">
    <location>
        <begin position="399"/>
        <end position="427"/>
    </location>
</feature>
<sequence>MAHRRSITARAKLFYEQQLFAQKIPHIYCDDDRRKPESSPKNPIILSYLQRWNSGNRVKCVGAALIPCQDRKFCPPRLMGPMSFGVPLVRNMSTTGVGEGMEKIEYMSDVAGVLSDKAVEAVASQAPAVVSEVATAAADSFFPVAALQYLIDYVHFFTGFNWWASIICTTLLIRCLTLPLMIHQVKASSRLSILKPKLDEIREEMQNRGMSPSVVHEGRMKMNELFIEHKVTPFTAMKGIFIQGPIFVSFFLAISNMAEKVPSFKEGGAFWFTDLTTPDSMYIFPVLAALTFLITVECNALEGLEGNSSASTIKNVSRGFAVLTVPFTASFPKALFCYWVTSNLFSLMYGMVIKRPQVKKFLGVPIVPPAPQSGDKKPGLPFFEALKKFAAAQEYAANQSAQSISPPPVEKSKTATQQISPSSSVLSHRIKVLEKEVKGRKKGKKRR</sequence>
<evidence type="ECO:0000256" key="8">
    <source>
        <dbReference type="SAM" id="Phobius"/>
    </source>
</evidence>
<dbReference type="Proteomes" id="UP001152523">
    <property type="component" value="Unassembled WGS sequence"/>
</dbReference>
<keyword evidence="11" id="KW-1185">Reference proteome</keyword>
<feature type="transmembrane region" description="Helical" evidence="8">
    <location>
        <begin position="240"/>
        <end position="258"/>
    </location>
</feature>
<organism evidence="10 11">
    <name type="scientific">Cuscuta epithymum</name>
    <dbReference type="NCBI Taxonomy" id="186058"/>
    <lineage>
        <taxon>Eukaryota</taxon>
        <taxon>Viridiplantae</taxon>
        <taxon>Streptophyta</taxon>
        <taxon>Embryophyta</taxon>
        <taxon>Tracheophyta</taxon>
        <taxon>Spermatophyta</taxon>
        <taxon>Magnoliopsida</taxon>
        <taxon>eudicotyledons</taxon>
        <taxon>Gunneridae</taxon>
        <taxon>Pentapetalae</taxon>
        <taxon>asterids</taxon>
        <taxon>lamiids</taxon>
        <taxon>Solanales</taxon>
        <taxon>Convolvulaceae</taxon>
        <taxon>Cuscuteae</taxon>
        <taxon>Cuscuta</taxon>
        <taxon>Cuscuta subgen. Cuscuta</taxon>
    </lineage>
</organism>
<evidence type="ECO:0000313" key="10">
    <source>
        <dbReference type="EMBL" id="CAH9089656.1"/>
    </source>
</evidence>
<accession>A0AAV0CZX8</accession>
<keyword evidence="5 8" id="KW-0472">Membrane</keyword>
<dbReference type="InterPro" id="IPR001708">
    <property type="entry name" value="YidC/ALB3/OXA1/COX18"/>
</dbReference>
<dbReference type="Pfam" id="PF02096">
    <property type="entry name" value="60KD_IMP"/>
    <property type="match status" value="1"/>
</dbReference>
<comment type="similarity">
    <text evidence="2">Belongs to the OXA1/ALB3/YidC (TC 2.A.9.2) family.</text>
</comment>
<dbReference type="AlphaFoldDB" id="A0AAV0CZX8"/>
<evidence type="ECO:0000256" key="1">
    <source>
        <dbReference type="ARBA" id="ARBA00004141"/>
    </source>
</evidence>
<dbReference type="InterPro" id="IPR028055">
    <property type="entry name" value="YidC/Oxa/ALB_C"/>
</dbReference>
<evidence type="ECO:0000256" key="3">
    <source>
        <dbReference type="ARBA" id="ARBA00022692"/>
    </source>
</evidence>
<dbReference type="GO" id="GO:0032977">
    <property type="term" value="F:membrane insertase activity"/>
    <property type="evidence" value="ECO:0007669"/>
    <property type="project" value="InterPro"/>
</dbReference>
<comment type="caution">
    <text evidence="10">The sequence shown here is derived from an EMBL/GenBank/DDBJ whole genome shotgun (WGS) entry which is preliminary data.</text>
</comment>
<feature type="domain" description="Membrane insertase YidC/Oxa/ALB C-terminal" evidence="9">
    <location>
        <begin position="162"/>
        <end position="355"/>
    </location>
</feature>
<dbReference type="GO" id="GO:0005743">
    <property type="term" value="C:mitochondrial inner membrane"/>
    <property type="evidence" value="ECO:0007669"/>
    <property type="project" value="TreeGrafter"/>
</dbReference>
<dbReference type="PANTHER" id="PTHR12428">
    <property type="entry name" value="OXA1"/>
    <property type="match status" value="1"/>
</dbReference>
<dbReference type="EMBL" id="CAMAPF010000062">
    <property type="protein sequence ID" value="CAH9089656.1"/>
    <property type="molecule type" value="Genomic_DNA"/>
</dbReference>